<dbReference type="EMBL" id="MCGT01000004">
    <property type="protein sequence ID" value="ORX60426.1"/>
    <property type="molecule type" value="Genomic_DNA"/>
</dbReference>
<dbReference type="OrthoDB" id="4142200at2759"/>
<feature type="transmembrane region" description="Helical" evidence="8">
    <location>
        <begin position="385"/>
        <end position="406"/>
    </location>
</feature>
<evidence type="ECO:0000259" key="9">
    <source>
        <dbReference type="PROSITE" id="PS50850"/>
    </source>
</evidence>
<evidence type="ECO:0000256" key="3">
    <source>
        <dbReference type="ARBA" id="ARBA00022448"/>
    </source>
</evidence>
<evidence type="ECO:0000256" key="8">
    <source>
        <dbReference type="SAM" id="Phobius"/>
    </source>
</evidence>
<accession>A0A1X2GSE8</accession>
<dbReference type="PROSITE" id="PS50850">
    <property type="entry name" value="MFS"/>
    <property type="match status" value="1"/>
</dbReference>
<keyword evidence="5 8" id="KW-1133">Transmembrane helix</keyword>
<dbReference type="InterPro" id="IPR005828">
    <property type="entry name" value="MFS_sugar_transport-like"/>
</dbReference>
<keyword evidence="3 7" id="KW-0813">Transport</keyword>
<dbReference type="STRING" id="101127.A0A1X2GSE8"/>
<feature type="transmembrane region" description="Helical" evidence="8">
    <location>
        <begin position="94"/>
        <end position="112"/>
    </location>
</feature>
<dbReference type="NCBIfam" id="TIGR00879">
    <property type="entry name" value="SP"/>
    <property type="match status" value="1"/>
</dbReference>
<dbReference type="GO" id="GO:0005351">
    <property type="term" value="F:carbohydrate:proton symporter activity"/>
    <property type="evidence" value="ECO:0007669"/>
    <property type="project" value="TreeGrafter"/>
</dbReference>
<feature type="transmembrane region" description="Helical" evidence="8">
    <location>
        <begin position="280"/>
        <end position="301"/>
    </location>
</feature>
<feature type="transmembrane region" description="Helical" evidence="8">
    <location>
        <begin position="34"/>
        <end position="54"/>
    </location>
</feature>
<evidence type="ECO:0000256" key="2">
    <source>
        <dbReference type="ARBA" id="ARBA00010992"/>
    </source>
</evidence>
<evidence type="ECO:0000313" key="10">
    <source>
        <dbReference type="EMBL" id="ORX60426.1"/>
    </source>
</evidence>
<feature type="transmembrane region" description="Helical" evidence="8">
    <location>
        <begin position="321"/>
        <end position="344"/>
    </location>
</feature>
<feature type="transmembrane region" description="Helical" evidence="8">
    <location>
        <begin position="61"/>
        <end position="79"/>
    </location>
</feature>
<name>A0A1X2GSE8_9FUNG</name>
<feature type="transmembrane region" description="Helical" evidence="8">
    <location>
        <begin position="356"/>
        <end position="373"/>
    </location>
</feature>
<dbReference type="AlphaFoldDB" id="A0A1X2GSE8"/>
<dbReference type="Proteomes" id="UP000242146">
    <property type="component" value="Unassembled WGS sequence"/>
</dbReference>
<protein>
    <submittedName>
        <fullName evidence="10">General substrate transporter</fullName>
    </submittedName>
</protein>
<feature type="transmembrane region" description="Helical" evidence="8">
    <location>
        <begin position="124"/>
        <end position="143"/>
    </location>
</feature>
<feature type="transmembrane region" description="Helical" evidence="8">
    <location>
        <begin position="249"/>
        <end position="268"/>
    </location>
</feature>
<comment type="caution">
    <text evidence="10">The sequence shown here is derived from an EMBL/GenBank/DDBJ whole genome shotgun (WGS) entry which is preliminary data.</text>
</comment>
<comment type="subcellular location">
    <subcellularLocation>
        <location evidence="1">Membrane</location>
        <topology evidence="1">Multi-pass membrane protein</topology>
    </subcellularLocation>
</comment>
<dbReference type="InterPro" id="IPR005829">
    <property type="entry name" value="Sugar_transporter_CS"/>
</dbReference>
<dbReference type="GO" id="GO:0016020">
    <property type="term" value="C:membrane"/>
    <property type="evidence" value="ECO:0007669"/>
    <property type="project" value="UniProtKB-SubCell"/>
</dbReference>
<sequence>MKGDIVAMLQVGCCVGSIATNLVAEPIGRKKAIIIFAAIFIMGGIMQVAAQNLATMKAGRFFAGLGVGACSALVPMYIAETAPRKMRGRLGTTWQFLIVLGIMVSYFIDYGAKIHLTGTNQWRVPLGIQIVPGGILLIGMFFLPESLRWLAVKGQDDRVKQNLLKLRGCTESDAAFQQEYHEILEGAAADRDKDVFQLWKSLFTKNNLRRLGLGIMLQVFQQWTGTNAVNYYAPEIFQSSGLNTNNIDLIATGVYGVVKVAFVFVSFFMVDTRLGRRRTLMIGSVVMFTAFFVLAGLIYGIQKENGGNLGTGVQAGAKGYAAMVMIYLFAVGYEFSWGPIPWICCSEIFPNNIRSLSLSITTAFNWACNAVIAKVTPLMMTNITYGTYFFFGSMAVVMGVFVYFFLPETRGRSMEELNVLLDSGKVFVHNDQYVIDHERLERDAEAGDYKE</sequence>
<evidence type="ECO:0000256" key="4">
    <source>
        <dbReference type="ARBA" id="ARBA00022692"/>
    </source>
</evidence>
<feature type="domain" description="Major facilitator superfamily (MFS) profile" evidence="9">
    <location>
        <begin position="1"/>
        <end position="410"/>
    </location>
</feature>
<gene>
    <name evidence="10" type="ORF">DM01DRAFT_1281294</name>
</gene>
<evidence type="ECO:0000256" key="1">
    <source>
        <dbReference type="ARBA" id="ARBA00004141"/>
    </source>
</evidence>
<dbReference type="InterPro" id="IPR003663">
    <property type="entry name" value="Sugar/inositol_transpt"/>
</dbReference>
<evidence type="ECO:0000256" key="6">
    <source>
        <dbReference type="ARBA" id="ARBA00023136"/>
    </source>
</evidence>
<proteinExistence type="inferred from homology"/>
<evidence type="ECO:0000313" key="11">
    <source>
        <dbReference type="Proteomes" id="UP000242146"/>
    </source>
</evidence>
<dbReference type="PROSITE" id="PS00217">
    <property type="entry name" value="SUGAR_TRANSPORT_2"/>
    <property type="match status" value="1"/>
</dbReference>
<dbReference type="SUPFAM" id="SSF103473">
    <property type="entry name" value="MFS general substrate transporter"/>
    <property type="match status" value="1"/>
</dbReference>
<dbReference type="InterPro" id="IPR020846">
    <property type="entry name" value="MFS_dom"/>
</dbReference>
<keyword evidence="4 8" id="KW-0812">Transmembrane</keyword>
<dbReference type="PANTHER" id="PTHR48022:SF2">
    <property type="entry name" value="PLASTIDIC GLUCOSE TRANSPORTER 4"/>
    <property type="match status" value="1"/>
</dbReference>
<dbReference type="PANTHER" id="PTHR48022">
    <property type="entry name" value="PLASTIDIC GLUCOSE TRANSPORTER 4"/>
    <property type="match status" value="1"/>
</dbReference>
<keyword evidence="6 8" id="KW-0472">Membrane</keyword>
<dbReference type="PRINTS" id="PR00171">
    <property type="entry name" value="SUGRTRNSPORT"/>
</dbReference>
<evidence type="ECO:0000256" key="5">
    <source>
        <dbReference type="ARBA" id="ARBA00022989"/>
    </source>
</evidence>
<evidence type="ECO:0000256" key="7">
    <source>
        <dbReference type="RuleBase" id="RU003346"/>
    </source>
</evidence>
<comment type="similarity">
    <text evidence="2 7">Belongs to the major facilitator superfamily. Sugar transporter (TC 2.A.1.1) family.</text>
</comment>
<organism evidence="10 11">
    <name type="scientific">Hesseltinella vesiculosa</name>
    <dbReference type="NCBI Taxonomy" id="101127"/>
    <lineage>
        <taxon>Eukaryota</taxon>
        <taxon>Fungi</taxon>
        <taxon>Fungi incertae sedis</taxon>
        <taxon>Mucoromycota</taxon>
        <taxon>Mucoromycotina</taxon>
        <taxon>Mucoromycetes</taxon>
        <taxon>Mucorales</taxon>
        <taxon>Cunninghamellaceae</taxon>
        <taxon>Hesseltinella</taxon>
    </lineage>
</organism>
<dbReference type="InterPro" id="IPR036259">
    <property type="entry name" value="MFS_trans_sf"/>
</dbReference>
<dbReference type="InterPro" id="IPR050360">
    <property type="entry name" value="MFS_Sugar_Transporters"/>
</dbReference>
<keyword evidence="11" id="KW-1185">Reference proteome</keyword>
<dbReference type="Gene3D" id="1.20.1250.20">
    <property type="entry name" value="MFS general substrate transporter like domains"/>
    <property type="match status" value="1"/>
</dbReference>
<dbReference type="Pfam" id="PF00083">
    <property type="entry name" value="Sugar_tr"/>
    <property type="match status" value="1"/>
</dbReference>
<dbReference type="FunFam" id="1.20.1250.20:FF:000134">
    <property type="entry name" value="MFS sugar transporter protein"/>
    <property type="match status" value="1"/>
</dbReference>
<reference evidence="10 11" key="1">
    <citation type="submission" date="2016-07" db="EMBL/GenBank/DDBJ databases">
        <title>Pervasive Adenine N6-methylation of Active Genes in Fungi.</title>
        <authorList>
            <consortium name="DOE Joint Genome Institute"/>
            <person name="Mondo S.J."/>
            <person name="Dannebaum R.O."/>
            <person name="Kuo R.C."/>
            <person name="Labutti K."/>
            <person name="Haridas S."/>
            <person name="Kuo A."/>
            <person name="Salamov A."/>
            <person name="Ahrendt S.R."/>
            <person name="Lipzen A."/>
            <person name="Sullivan W."/>
            <person name="Andreopoulos W.B."/>
            <person name="Clum A."/>
            <person name="Lindquist E."/>
            <person name="Daum C."/>
            <person name="Ramamoorthy G.K."/>
            <person name="Gryganskyi A."/>
            <person name="Culley D."/>
            <person name="Magnuson J.K."/>
            <person name="James T.Y."/>
            <person name="O'Malley M.A."/>
            <person name="Stajich J.E."/>
            <person name="Spatafora J.W."/>
            <person name="Visel A."/>
            <person name="Grigoriev I.V."/>
        </authorList>
    </citation>
    <scope>NUCLEOTIDE SEQUENCE [LARGE SCALE GENOMIC DNA]</scope>
    <source>
        <strain evidence="10 11">NRRL 3301</strain>
    </source>
</reference>